<organism evidence="8 9">
    <name type="scientific">[Clostridium] fimetarium</name>
    <dbReference type="NCBI Taxonomy" id="99656"/>
    <lineage>
        <taxon>Bacteria</taxon>
        <taxon>Bacillati</taxon>
        <taxon>Bacillota</taxon>
        <taxon>Clostridia</taxon>
        <taxon>Lachnospirales</taxon>
        <taxon>Lachnospiraceae</taxon>
    </lineage>
</organism>
<protein>
    <submittedName>
        <fullName evidence="8">23S rRNA (Uracil-5-)-methyltransferase RumA</fullName>
    </submittedName>
</protein>
<keyword evidence="1 4" id="KW-0489">Methyltransferase</keyword>
<keyword evidence="3 4" id="KW-0949">S-adenosyl-L-methionine</keyword>
<dbReference type="InterPro" id="IPR030390">
    <property type="entry name" value="MeTrfase_TrmA_AS"/>
</dbReference>
<dbReference type="PROSITE" id="PS51687">
    <property type="entry name" value="SAM_MT_RNA_M5U"/>
    <property type="match status" value="1"/>
</dbReference>
<dbReference type="PROSITE" id="PS51462">
    <property type="entry name" value="NUDIX"/>
    <property type="match status" value="1"/>
</dbReference>
<keyword evidence="9" id="KW-1185">Reference proteome</keyword>
<comment type="similarity">
    <text evidence="4">Belongs to the class I-like SAM-binding methyltransferase superfamily. RNA M5U methyltransferase family.</text>
</comment>
<dbReference type="EMBL" id="FOJI01000001">
    <property type="protein sequence ID" value="SEV84654.1"/>
    <property type="molecule type" value="Genomic_DNA"/>
</dbReference>
<feature type="binding site" evidence="4">
    <location>
        <position position="496"/>
    </location>
    <ligand>
        <name>S-adenosyl-L-methionine</name>
        <dbReference type="ChEBI" id="CHEBI:59789"/>
    </ligand>
</feature>
<feature type="coiled-coil region" evidence="6">
    <location>
        <begin position="182"/>
        <end position="211"/>
    </location>
</feature>
<dbReference type="GO" id="GO:0070041">
    <property type="term" value="F:rRNA (uridine-C5-)-methyltransferase activity"/>
    <property type="evidence" value="ECO:0007669"/>
    <property type="project" value="TreeGrafter"/>
</dbReference>
<feature type="binding site" evidence="4">
    <location>
        <position position="567"/>
    </location>
    <ligand>
        <name>S-adenosyl-L-methionine</name>
        <dbReference type="ChEBI" id="CHEBI:59789"/>
    </ligand>
</feature>
<dbReference type="AlphaFoldDB" id="A0A1I0M9K2"/>
<dbReference type="InterPro" id="IPR010280">
    <property type="entry name" value="U5_MeTrfase_fam"/>
</dbReference>
<evidence type="ECO:0000256" key="4">
    <source>
        <dbReference type="PROSITE-ProRule" id="PRU01024"/>
    </source>
</evidence>
<dbReference type="RefSeq" id="WP_207647417.1">
    <property type="nucleotide sequence ID" value="NZ_FOJI01000001.1"/>
</dbReference>
<dbReference type="FunFam" id="2.40.50.1070:FF:000003">
    <property type="entry name" value="23S rRNA (Uracil-5-)-methyltransferase RumA"/>
    <property type="match status" value="1"/>
</dbReference>
<proteinExistence type="inferred from homology"/>
<dbReference type="Gene3D" id="3.90.79.10">
    <property type="entry name" value="Nucleoside Triphosphate Pyrophosphohydrolase"/>
    <property type="match status" value="1"/>
</dbReference>
<evidence type="ECO:0000256" key="5">
    <source>
        <dbReference type="PROSITE-ProRule" id="PRU10015"/>
    </source>
</evidence>
<name>A0A1I0M9K2_9FIRM</name>
<dbReference type="PANTHER" id="PTHR11061">
    <property type="entry name" value="RNA M5U METHYLTRANSFERASE"/>
    <property type="match status" value="1"/>
</dbReference>
<keyword evidence="6" id="KW-0175">Coiled coil</keyword>
<dbReference type="PROSITE" id="PS01230">
    <property type="entry name" value="TRMA_1"/>
    <property type="match status" value="1"/>
</dbReference>
<dbReference type="Proteomes" id="UP000199701">
    <property type="component" value="Unassembled WGS sequence"/>
</dbReference>
<dbReference type="CDD" id="cd04692">
    <property type="entry name" value="NUDIX_Hydrolase"/>
    <property type="match status" value="1"/>
</dbReference>
<dbReference type="GO" id="GO:0070475">
    <property type="term" value="P:rRNA base methylation"/>
    <property type="evidence" value="ECO:0007669"/>
    <property type="project" value="TreeGrafter"/>
</dbReference>
<dbReference type="STRING" id="99656.SAMN05421659_101295"/>
<evidence type="ECO:0000256" key="2">
    <source>
        <dbReference type="ARBA" id="ARBA00022679"/>
    </source>
</evidence>
<dbReference type="SUPFAM" id="SSF53335">
    <property type="entry name" value="S-adenosyl-L-methionine-dependent methyltransferases"/>
    <property type="match status" value="1"/>
</dbReference>
<feature type="binding site" evidence="4">
    <location>
        <position position="517"/>
    </location>
    <ligand>
        <name>S-adenosyl-L-methionine</name>
        <dbReference type="ChEBI" id="CHEBI:59789"/>
    </ligand>
</feature>
<evidence type="ECO:0000256" key="1">
    <source>
        <dbReference type="ARBA" id="ARBA00022603"/>
    </source>
</evidence>
<accession>A0A1I0M9K2</accession>
<dbReference type="Gene3D" id="2.40.50.1070">
    <property type="match status" value="1"/>
</dbReference>
<dbReference type="InterPro" id="IPR029063">
    <property type="entry name" value="SAM-dependent_MTases_sf"/>
</dbReference>
<feature type="binding site" evidence="4">
    <location>
        <position position="467"/>
    </location>
    <ligand>
        <name>S-adenosyl-L-methionine</name>
        <dbReference type="ChEBI" id="CHEBI:59789"/>
    </ligand>
</feature>
<evidence type="ECO:0000256" key="6">
    <source>
        <dbReference type="SAM" id="Coils"/>
    </source>
</evidence>
<feature type="domain" description="Nudix hydrolase" evidence="7">
    <location>
        <begin position="28"/>
        <end position="173"/>
    </location>
</feature>
<dbReference type="CDD" id="cd02440">
    <property type="entry name" value="AdoMet_MTases"/>
    <property type="match status" value="1"/>
</dbReference>
<dbReference type="InterPro" id="IPR015797">
    <property type="entry name" value="NUDIX_hydrolase-like_dom_sf"/>
</dbReference>
<dbReference type="Pfam" id="PF00293">
    <property type="entry name" value="NUDIX"/>
    <property type="match status" value="1"/>
</dbReference>
<feature type="active site" description="Nucleophile" evidence="4">
    <location>
        <position position="594"/>
    </location>
</feature>
<feature type="active site" evidence="5">
    <location>
        <position position="594"/>
    </location>
</feature>
<evidence type="ECO:0000259" key="7">
    <source>
        <dbReference type="PROSITE" id="PS51462"/>
    </source>
</evidence>
<keyword evidence="2 4" id="KW-0808">Transferase</keyword>
<evidence type="ECO:0000256" key="3">
    <source>
        <dbReference type="ARBA" id="ARBA00022691"/>
    </source>
</evidence>
<dbReference type="InterPro" id="IPR000086">
    <property type="entry name" value="NUDIX_hydrolase_dom"/>
</dbReference>
<dbReference type="SUPFAM" id="SSF55811">
    <property type="entry name" value="Nudix"/>
    <property type="match status" value="1"/>
</dbReference>
<dbReference type="PANTHER" id="PTHR11061:SF30">
    <property type="entry name" value="TRNA (URACIL(54)-C(5))-METHYLTRANSFERASE"/>
    <property type="match status" value="1"/>
</dbReference>
<gene>
    <name evidence="8" type="ORF">SAMN05421659_101295</name>
</gene>
<dbReference type="Gene3D" id="3.40.50.150">
    <property type="entry name" value="Vaccinia Virus protein VP39"/>
    <property type="match status" value="1"/>
</dbReference>
<dbReference type="FunFam" id="3.40.50.150:FF:000009">
    <property type="entry name" value="23S rRNA (Uracil(1939)-C(5))-methyltransferase RlmD"/>
    <property type="match status" value="1"/>
</dbReference>
<dbReference type="NCBIfam" id="TIGR00479">
    <property type="entry name" value="rumA"/>
    <property type="match status" value="1"/>
</dbReference>
<evidence type="ECO:0000313" key="8">
    <source>
        <dbReference type="EMBL" id="SEV84654.1"/>
    </source>
</evidence>
<reference evidence="8 9" key="1">
    <citation type="submission" date="2016-10" db="EMBL/GenBank/DDBJ databases">
        <authorList>
            <person name="de Groot N.N."/>
        </authorList>
    </citation>
    <scope>NUCLEOTIDE SEQUENCE [LARGE SCALE GENOMIC DNA]</scope>
    <source>
        <strain evidence="8 9">DSM 9179</strain>
    </source>
</reference>
<evidence type="ECO:0000313" key="9">
    <source>
        <dbReference type="Proteomes" id="UP000199701"/>
    </source>
</evidence>
<dbReference type="Pfam" id="PF05958">
    <property type="entry name" value="tRNA_U5-meth_tr"/>
    <property type="match status" value="1"/>
</dbReference>
<sequence length="639" mass="72788">MEIFDIRNEDGSVTGKTKERELVHRDGDIHGTSHVWIIRKNKIGTFDVLLQLRSKDKDAFPDCYDISSAGHILAGQDYLESALRELEEELGIKAKKKDLKYLGMYYSALNTEFYGKPFINNEISAVYIYDKFVDILKLQLQTEEVQSVRWMEYTECRNRIKAGTLKHAIILDEFLMLGEAVKKKLEQENQLEKQNIAAKKVELNNSNLNNSNLNNIDIKNGKSNIDKSHNIEFDNNILYNNELKNNSIENIGSKKNYKKCSVSEACGGCQFQGVPYKEQLSNKQKFVEQLFKGYCQVKPIVGMDNPLHYRNKVHAVVGENKDHEIISGTYKAGTHFLVPVESCMLEDEKADAIVATLRRLFKSFKYKPYNEDKSTGLIRHILIKRGFKTNQIMVVVVTASHMVPSKNNFVDALRKAHPDITTIVQNINDRTTSMVLGEKENVWYGKGYIEDILCDRVFRISSKSFYQINSVQTEHLYNTAIQMAQLTGKETIIDAYCGIGTIGIVASKYAKKVIGIELNKDAVKDAIANAKRNGISNCYFHEADAGKFMLNLAQDTNDNEVDVVVMDPPRSGSTEEFLNSVAKLNPKKVIYISCDPKTQIRDIEFLKKKGYKVVECRPFDMFPFTEHVETIVALHRKDT</sequence>